<dbReference type="SUPFAM" id="SSF53613">
    <property type="entry name" value="Ribokinase-like"/>
    <property type="match status" value="1"/>
</dbReference>
<comment type="subunit">
    <text evidence="17">Homotetramer.</text>
</comment>
<dbReference type="EMBL" id="CP054836">
    <property type="protein sequence ID" value="QKV20567.1"/>
    <property type="molecule type" value="Genomic_DNA"/>
</dbReference>
<dbReference type="NCBIfam" id="TIGR00196">
    <property type="entry name" value="yjeF_cterm"/>
    <property type="match status" value="1"/>
</dbReference>
<evidence type="ECO:0000256" key="19">
    <source>
        <dbReference type="PIRNR" id="PIRNR017184"/>
    </source>
</evidence>
<dbReference type="GO" id="GO:0052855">
    <property type="term" value="F:ADP-dependent NAD(P)H-hydrate dehydratase activity"/>
    <property type="evidence" value="ECO:0007669"/>
    <property type="project" value="UniProtKB-UniRule"/>
</dbReference>
<comment type="function">
    <text evidence="18">Catalyzes the epimerization of the S- and R-forms of NAD(P)HX, a damaged form of NAD(P)H that is a result of enzymatic or heat-dependent hydration. This is a prerequisite for the S-specific NAD(P)H-hydrate dehydratase to allow the repair of both epimers of NAD(P)HX.</text>
</comment>
<dbReference type="InterPro" id="IPR000631">
    <property type="entry name" value="CARKD"/>
</dbReference>
<keyword evidence="11 18" id="KW-0413">Isomerase</keyword>
<comment type="catalytic activity">
    <reaction evidence="16 17 19">
        <text>(6S)-NADPHX + ADP = AMP + phosphate + NADPH + H(+)</text>
        <dbReference type="Rhea" id="RHEA:32235"/>
        <dbReference type="ChEBI" id="CHEBI:15378"/>
        <dbReference type="ChEBI" id="CHEBI:43474"/>
        <dbReference type="ChEBI" id="CHEBI:57783"/>
        <dbReference type="ChEBI" id="CHEBI:64076"/>
        <dbReference type="ChEBI" id="CHEBI:456215"/>
        <dbReference type="ChEBI" id="CHEBI:456216"/>
        <dbReference type="EC" id="4.2.1.136"/>
    </reaction>
</comment>
<feature type="binding site" evidence="18">
    <location>
        <position position="155"/>
    </location>
    <ligand>
        <name>K(+)</name>
        <dbReference type="ChEBI" id="CHEBI:29103"/>
    </ligand>
</feature>
<feature type="binding site" evidence="17">
    <location>
        <position position="442"/>
    </location>
    <ligand>
        <name>AMP</name>
        <dbReference type="ChEBI" id="CHEBI:456215"/>
    </ligand>
</feature>
<dbReference type="InterPro" id="IPR029056">
    <property type="entry name" value="Ribokinase-like"/>
</dbReference>
<feature type="binding site" evidence="17">
    <location>
        <position position="376"/>
    </location>
    <ligand>
        <name>(6S)-NADPHX</name>
        <dbReference type="ChEBI" id="CHEBI:64076"/>
    </ligand>
</feature>
<comment type="function">
    <text evidence="14 19">Bifunctional enzyme that catalyzes the epimerization of the S- and R-forms of NAD(P)HX and the dehydration of the S-form of NAD(P)HX at the expense of ADP, which is converted to AMP. This allows the repair of both epimers of NAD(P)HX, a damaged form of NAD(P)H that is a result of enzymatic or heat-dependent hydration.</text>
</comment>
<feature type="binding site" evidence="18">
    <location>
        <begin position="123"/>
        <end position="129"/>
    </location>
    <ligand>
        <name>(6S)-NADPHX</name>
        <dbReference type="ChEBI" id="CHEBI:64076"/>
    </ligand>
</feature>
<evidence type="ECO:0000313" key="22">
    <source>
        <dbReference type="EMBL" id="QKV20567.1"/>
    </source>
</evidence>
<comment type="catalytic activity">
    <reaction evidence="15 17 19">
        <text>(6S)-NADHX + ADP = AMP + phosphate + NADH + H(+)</text>
        <dbReference type="Rhea" id="RHEA:32223"/>
        <dbReference type="ChEBI" id="CHEBI:15378"/>
        <dbReference type="ChEBI" id="CHEBI:43474"/>
        <dbReference type="ChEBI" id="CHEBI:57945"/>
        <dbReference type="ChEBI" id="CHEBI:64074"/>
        <dbReference type="ChEBI" id="CHEBI:456215"/>
        <dbReference type="ChEBI" id="CHEBI:456216"/>
        <dbReference type="EC" id="4.2.1.136"/>
    </reaction>
</comment>
<dbReference type="Gene3D" id="3.40.1190.20">
    <property type="match status" value="1"/>
</dbReference>
<evidence type="ECO:0000256" key="17">
    <source>
        <dbReference type="HAMAP-Rule" id="MF_01965"/>
    </source>
</evidence>
<evidence type="ECO:0000256" key="11">
    <source>
        <dbReference type="ARBA" id="ARBA00023235"/>
    </source>
</evidence>
<keyword evidence="9 18" id="KW-0630">Potassium</keyword>
<dbReference type="AlphaFoldDB" id="A0A6N1VNQ1"/>
<dbReference type="InterPro" id="IPR036652">
    <property type="entry name" value="YjeF_N_dom_sf"/>
</dbReference>
<keyword evidence="10 17" id="KW-0520">NAD</keyword>
<evidence type="ECO:0000256" key="14">
    <source>
        <dbReference type="ARBA" id="ARBA00025153"/>
    </source>
</evidence>
<dbReference type="GO" id="GO:0110051">
    <property type="term" value="P:metabolite repair"/>
    <property type="evidence" value="ECO:0007669"/>
    <property type="project" value="TreeGrafter"/>
</dbReference>
<keyword evidence="8 17" id="KW-0521">NADP</keyword>
<comment type="function">
    <text evidence="17">Catalyzes the dehydration of the S-form of NAD(P)HX at the expense of ADP, which is converted to AMP. Together with NAD(P)HX epimerase, which catalyzes the epimerization of the S- and R-forms, the enzyme allows the repair of both epimers of NAD(P)HX, a damaged form of NAD(P)H that is a result of enzymatic or heat-dependent hydration.</text>
</comment>
<dbReference type="Pfam" id="PF03853">
    <property type="entry name" value="YjeF_N"/>
    <property type="match status" value="1"/>
</dbReference>
<comment type="similarity">
    <text evidence="18">Belongs to the NnrE/AIBP family.</text>
</comment>
<dbReference type="InterPro" id="IPR030677">
    <property type="entry name" value="Nnr"/>
</dbReference>
<dbReference type="PANTHER" id="PTHR12592:SF0">
    <property type="entry name" value="ATP-DEPENDENT (S)-NAD(P)H-HYDRATE DEHYDRATASE"/>
    <property type="match status" value="1"/>
</dbReference>
<dbReference type="InterPro" id="IPR017953">
    <property type="entry name" value="Carbohydrate_kinase_pred_CS"/>
</dbReference>
<dbReference type="GO" id="GO:0052856">
    <property type="term" value="F:NAD(P)HX epimerase activity"/>
    <property type="evidence" value="ECO:0007669"/>
    <property type="project" value="UniProtKB-UniRule"/>
</dbReference>
<sequence>MSHAVLACEQMAHADRWTIENAQIPGTTLMENAGAAVARAVLERFGHARRALVLCGPGNNGGDGYVAARILQESGMSVTAYAFGTPRGGTDAAIARSRYSGAVEPPEEFEPSRDDVVVDAIFGAGLTRDLPERVLVALHKARSATCPVVAVDLPSGVNGDSGADLGGALTADVTVTFFRKKPGHLLFPGRQACGEVVVADIGVRAEALAAKPPVIFENVPQLWGPVLPKPDATWHKYSRGHAAVFSGGKHATGAARLAALAAQRTGAGAVTILGQPDALDIHAAHLTSIMLRPCAPDDSYDRLGELKGCRACVLGPGFGDFTTARRLALSILQEADRTGLRLVLDADGITAFASESKALFDVAHAVVGQALVLTPHEGEFGRLFPDLAEDRSLSKVDKAVAAAARANAVVLYKGPDTVVAAPDGRAAINTNATSSLATAGSGDVLSGVIGGLVAQGLPLWEAACAAAWLHGEAGGAAGPLAVAEDIVARIPVAFGLLNQGRDTRAPWP</sequence>
<feature type="binding site" evidence="18">
    <location>
        <position position="119"/>
    </location>
    <ligand>
        <name>K(+)</name>
        <dbReference type="ChEBI" id="CHEBI:29103"/>
    </ligand>
</feature>
<feature type="binding site" evidence="17">
    <location>
        <begin position="413"/>
        <end position="417"/>
    </location>
    <ligand>
        <name>AMP</name>
        <dbReference type="ChEBI" id="CHEBI:456215"/>
    </ligand>
</feature>
<evidence type="ECO:0000256" key="10">
    <source>
        <dbReference type="ARBA" id="ARBA00023027"/>
    </source>
</evidence>
<comment type="caution">
    <text evidence="18">Lacks conserved residue(s) required for the propagation of feature annotation.</text>
</comment>
<keyword evidence="13" id="KW-0511">Multifunctional enzyme</keyword>
<dbReference type="EC" id="5.1.99.6" evidence="19"/>
<dbReference type="GO" id="GO:0046496">
    <property type="term" value="P:nicotinamide nucleotide metabolic process"/>
    <property type="evidence" value="ECO:0007669"/>
    <property type="project" value="UniProtKB-UniRule"/>
</dbReference>
<evidence type="ECO:0000256" key="8">
    <source>
        <dbReference type="ARBA" id="ARBA00022857"/>
    </source>
</evidence>
<evidence type="ECO:0000256" key="4">
    <source>
        <dbReference type="ARBA" id="ARBA00009524"/>
    </source>
</evidence>
<comment type="similarity">
    <text evidence="17">Belongs to the NnrD/CARKD family.</text>
</comment>
<comment type="catalytic activity">
    <reaction evidence="2 18 19">
        <text>(6R)-NADPHX = (6S)-NADPHX</text>
        <dbReference type="Rhea" id="RHEA:32227"/>
        <dbReference type="ChEBI" id="CHEBI:64076"/>
        <dbReference type="ChEBI" id="CHEBI:64077"/>
        <dbReference type="EC" id="5.1.99.6"/>
    </reaction>
</comment>
<dbReference type="HAMAP" id="MF_01966">
    <property type="entry name" value="NADHX_epimerase"/>
    <property type="match status" value="1"/>
</dbReference>
<feature type="binding site" evidence="17">
    <location>
        <position position="317"/>
    </location>
    <ligand>
        <name>(6S)-NADPHX</name>
        <dbReference type="ChEBI" id="CHEBI:64076"/>
    </ligand>
</feature>
<dbReference type="GO" id="GO:0046872">
    <property type="term" value="F:metal ion binding"/>
    <property type="evidence" value="ECO:0007669"/>
    <property type="project" value="UniProtKB-UniRule"/>
</dbReference>
<dbReference type="PROSITE" id="PS01050">
    <property type="entry name" value="YJEF_C_2"/>
    <property type="match status" value="1"/>
</dbReference>
<evidence type="ECO:0000256" key="12">
    <source>
        <dbReference type="ARBA" id="ARBA00023239"/>
    </source>
</evidence>
<name>A0A6N1VNQ1_9HYPH</name>
<evidence type="ECO:0000259" key="20">
    <source>
        <dbReference type="PROSITE" id="PS51383"/>
    </source>
</evidence>
<dbReference type="EC" id="4.2.1.136" evidence="19"/>
<evidence type="ECO:0000256" key="15">
    <source>
        <dbReference type="ARBA" id="ARBA00048238"/>
    </source>
</evidence>
<dbReference type="PIRSF" id="PIRSF017184">
    <property type="entry name" value="Nnr"/>
    <property type="match status" value="1"/>
</dbReference>
<keyword evidence="12 17" id="KW-0456">Lyase</keyword>
<proteinExistence type="inferred from homology"/>
<dbReference type="PANTHER" id="PTHR12592">
    <property type="entry name" value="ATP-DEPENDENT (S)-NAD(P)H-HYDRATE DEHYDRATASE FAMILY MEMBER"/>
    <property type="match status" value="1"/>
</dbReference>
<protein>
    <recommendedName>
        <fullName evidence="19">Bifunctional NAD(P)H-hydrate repair enzyme</fullName>
    </recommendedName>
    <alternativeName>
        <fullName evidence="19">Nicotinamide nucleotide repair protein</fullName>
    </alternativeName>
    <domain>
        <recommendedName>
            <fullName evidence="19">ADP-dependent (S)-NAD(P)H-hydrate dehydratase</fullName>
            <ecNumber evidence="19">4.2.1.136</ecNumber>
        </recommendedName>
        <alternativeName>
            <fullName evidence="19">ADP-dependent NAD(P)HX dehydratase</fullName>
        </alternativeName>
    </domain>
    <domain>
        <recommendedName>
            <fullName evidence="19">NAD(P)H-hydrate epimerase</fullName>
            <ecNumber evidence="19">5.1.99.6</ecNumber>
        </recommendedName>
    </domain>
</protein>
<reference evidence="22 23" key="1">
    <citation type="submission" date="2020-06" db="EMBL/GenBank/DDBJ databases">
        <title>Oricola thermophila sp. nov. isolated from a tidal sediments.</title>
        <authorList>
            <person name="Kwon K.K."/>
            <person name="Yang S.-H."/>
            <person name="Park M.-J."/>
        </authorList>
    </citation>
    <scope>NUCLEOTIDE SEQUENCE [LARGE SCALE GENOMIC DNA]</scope>
    <source>
        <strain evidence="22 23">MEBiC13590</strain>
    </source>
</reference>
<feature type="binding site" evidence="17">
    <location>
        <position position="254"/>
    </location>
    <ligand>
        <name>(6S)-NADPHX</name>
        <dbReference type="ChEBI" id="CHEBI:64076"/>
    </ligand>
</feature>
<feature type="binding site" evidence="18">
    <location>
        <begin position="59"/>
        <end position="63"/>
    </location>
    <ligand>
        <name>(6S)-NADPHX</name>
        <dbReference type="ChEBI" id="CHEBI:64076"/>
    </ligand>
</feature>
<evidence type="ECO:0000256" key="6">
    <source>
        <dbReference type="ARBA" id="ARBA00022741"/>
    </source>
</evidence>
<comment type="similarity">
    <text evidence="4 19">In the C-terminal section; belongs to the NnrD/CARKD family.</text>
</comment>
<dbReference type="NCBIfam" id="TIGR00197">
    <property type="entry name" value="yjeF_nterm"/>
    <property type="match status" value="1"/>
</dbReference>
<dbReference type="SUPFAM" id="SSF64153">
    <property type="entry name" value="YjeF N-terminal domain-like"/>
    <property type="match status" value="1"/>
</dbReference>
<dbReference type="KEGG" id="orm:HTY61_06910"/>
<keyword evidence="6 17" id="KW-0547">Nucleotide-binding</keyword>
<dbReference type="HAMAP" id="MF_01965">
    <property type="entry name" value="NADHX_dehydratase"/>
    <property type="match status" value="1"/>
</dbReference>
<dbReference type="PROSITE" id="PS51385">
    <property type="entry name" value="YJEF_N"/>
    <property type="match status" value="1"/>
</dbReference>
<evidence type="ECO:0000256" key="16">
    <source>
        <dbReference type="ARBA" id="ARBA00049209"/>
    </source>
</evidence>
<feature type="binding site" evidence="18">
    <location>
        <position position="60"/>
    </location>
    <ligand>
        <name>K(+)</name>
        <dbReference type="ChEBI" id="CHEBI:29103"/>
    </ligand>
</feature>
<comment type="cofactor">
    <cofactor evidence="18 19">
        <name>K(+)</name>
        <dbReference type="ChEBI" id="CHEBI:29103"/>
    </cofactor>
    <text evidence="18 19">Binds 1 potassium ion per subunit.</text>
</comment>
<keyword evidence="23" id="KW-1185">Reference proteome</keyword>
<comment type="cofactor">
    <cofactor evidence="17">
        <name>Mg(2+)</name>
        <dbReference type="ChEBI" id="CHEBI:18420"/>
    </cofactor>
</comment>
<evidence type="ECO:0000256" key="9">
    <source>
        <dbReference type="ARBA" id="ARBA00022958"/>
    </source>
</evidence>
<gene>
    <name evidence="18" type="primary">nnrE</name>
    <name evidence="17" type="synonym">nnrD</name>
    <name evidence="22" type="ORF">HTY61_06910</name>
</gene>
<dbReference type="Proteomes" id="UP000509367">
    <property type="component" value="Chromosome"/>
</dbReference>
<dbReference type="Pfam" id="PF01256">
    <property type="entry name" value="Carb_kinase"/>
    <property type="match status" value="1"/>
</dbReference>
<evidence type="ECO:0000256" key="18">
    <source>
        <dbReference type="HAMAP-Rule" id="MF_01966"/>
    </source>
</evidence>
<dbReference type="GO" id="GO:0005524">
    <property type="term" value="F:ATP binding"/>
    <property type="evidence" value="ECO:0007669"/>
    <property type="project" value="UniProtKB-UniRule"/>
</dbReference>
<accession>A0A6N1VNQ1</accession>
<feature type="binding site" evidence="18">
    <location>
        <position position="152"/>
    </location>
    <ligand>
        <name>(6S)-NADPHX</name>
        <dbReference type="ChEBI" id="CHEBI:64076"/>
    </ligand>
</feature>
<evidence type="ECO:0000256" key="3">
    <source>
        <dbReference type="ARBA" id="ARBA00006001"/>
    </source>
</evidence>
<organism evidence="22 23">
    <name type="scientific">Oricola thermophila</name>
    <dbReference type="NCBI Taxonomy" id="2742145"/>
    <lineage>
        <taxon>Bacteria</taxon>
        <taxon>Pseudomonadati</taxon>
        <taxon>Pseudomonadota</taxon>
        <taxon>Alphaproteobacteria</taxon>
        <taxon>Hyphomicrobiales</taxon>
        <taxon>Ahrensiaceae</taxon>
        <taxon>Oricola</taxon>
    </lineage>
</organism>
<comment type="catalytic activity">
    <reaction evidence="1 18 19">
        <text>(6R)-NADHX = (6S)-NADHX</text>
        <dbReference type="Rhea" id="RHEA:32215"/>
        <dbReference type="ChEBI" id="CHEBI:64074"/>
        <dbReference type="ChEBI" id="CHEBI:64075"/>
        <dbReference type="EC" id="5.1.99.6"/>
    </reaction>
</comment>
<evidence type="ECO:0000256" key="2">
    <source>
        <dbReference type="ARBA" id="ARBA00000909"/>
    </source>
</evidence>
<feature type="domain" description="YjeF C-terminal" evidence="20">
    <location>
        <begin position="219"/>
        <end position="497"/>
    </location>
</feature>
<evidence type="ECO:0000256" key="13">
    <source>
        <dbReference type="ARBA" id="ARBA00023268"/>
    </source>
</evidence>
<dbReference type="InterPro" id="IPR004443">
    <property type="entry name" value="YjeF_N_dom"/>
</dbReference>
<keyword evidence="7 17" id="KW-0067">ATP-binding</keyword>
<feature type="binding site" evidence="17">
    <location>
        <position position="443"/>
    </location>
    <ligand>
        <name>(6S)-NADPHX</name>
        <dbReference type="ChEBI" id="CHEBI:64076"/>
    </ligand>
</feature>
<comment type="similarity">
    <text evidence="3 19">In the N-terminal section; belongs to the NnrE/AIBP family.</text>
</comment>
<dbReference type="CDD" id="cd01171">
    <property type="entry name" value="YXKO-related"/>
    <property type="match status" value="1"/>
</dbReference>
<evidence type="ECO:0000313" key="23">
    <source>
        <dbReference type="Proteomes" id="UP000509367"/>
    </source>
</evidence>
<evidence type="ECO:0000256" key="1">
    <source>
        <dbReference type="ARBA" id="ARBA00000013"/>
    </source>
</evidence>
<evidence type="ECO:0000259" key="21">
    <source>
        <dbReference type="PROSITE" id="PS51385"/>
    </source>
</evidence>
<evidence type="ECO:0000256" key="5">
    <source>
        <dbReference type="ARBA" id="ARBA00022723"/>
    </source>
</evidence>
<dbReference type="Gene3D" id="3.40.50.10260">
    <property type="entry name" value="YjeF N-terminal domain"/>
    <property type="match status" value="1"/>
</dbReference>
<feature type="domain" description="YjeF N-terminal" evidence="21">
    <location>
        <begin position="11"/>
        <end position="209"/>
    </location>
</feature>
<dbReference type="PROSITE" id="PS51383">
    <property type="entry name" value="YJEF_C_3"/>
    <property type="match status" value="1"/>
</dbReference>
<evidence type="ECO:0000256" key="7">
    <source>
        <dbReference type="ARBA" id="ARBA00022840"/>
    </source>
</evidence>
<keyword evidence="5 18" id="KW-0479">Metal-binding</keyword>